<sequence>MKLIQSAPELAAYLAEDEAIDHGHPAPGRVGCYGREEVPYV</sequence>
<protein>
    <submittedName>
        <fullName evidence="1">Uncharacterized protein</fullName>
    </submittedName>
</protein>
<name>A0AAU3H610_9ACTN</name>
<gene>
    <name evidence="1" type="ORF">OG626_33785</name>
</gene>
<dbReference type="AlphaFoldDB" id="A0AAU3H610"/>
<organism evidence="1">
    <name type="scientific">Streptomyces sp. NBC_01401</name>
    <dbReference type="NCBI Taxonomy" id="2903854"/>
    <lineage>
        <taxon>Bacteria</taxon>
        <taxon>Bacillati</taxon>
        <taxon>Actinomycetota</taxon>
        <taxon>Actinomycetes</taxon>
        <taxon>Kitasatosporales</taxon>
        <taxon>Streptomycetaceae</taxon>
        <taxon>Streptomyces</taxon>
    </lineage>
</organism>
<accession>A0AAU3H610</accession>
<proteinExistence type="predicted"/>
<reference evidence="1" key="1">
    <citation type="submission" date="2022-10" db="EMBL/GenBank/DDBJ databases">
        <title>The complete genomes of actinobacterial strains from the NBC collection.</title>
        <authorList>
            <person name="Joergensen T.S."/>
            <person name="Alvarez Arevalo M."/>
            <person name="Sterndorff E.B."/>
            <person name="Faurdal D."/>
            <person name="Vuksanovic O."/>
            <person name="Mourched A.-S."/>
            <person name="Charusanti P."/>
            <person name="Shaw S."/>
            <person name="Blin K."/>
            <person name="Weber T."/>
        </authorList>
    </citation>
    <scope>NUCLEOTIDE SEQUENCE</scope>
    <source>
        <strain evidence="1">NBC_01401</strain>
    </source>
</reference>
<dbReference type="EMBL" id="CP109535">
    <property type="protein sequence ID" value="WTY99522.1"/>
    <property type="molecule type" value="Genomic_DNA"/>
</dbReference>
<evidence type="ECO:0000313" key="1">
    <source>
        <dbReference type="EMBL" id="WTY99522.1"/>
    </source>
</evidence>